<evidence type="ECO:0000256" key="1">
    <source>
        <dbReference type="ARBA" id="ARBA00004123"/>
    </source>
</evidence>
<reference evidence="4" key="1">
    <citation type="journal article" date="2020" name="Stud. Mycol.">
        <title>101 Dothideomycetes genomes: a test case for predicting lifestyles and emergence of pathogens.</title>
        <authorList>
            <person name="Haridas S."/>
            <person name="Albert R."/>
            <person name="Binder M."/>
            <person name="Bloem J."/>
            <person name="Labutti K."/>
            <person name="Salamov A."/>
            <person name="Andreopoulos B."/>
            <person name="Baker S."/>
            <person name="Barry K."/>
            <person name="Bills G."/>
            <person name="Bluhm B."/>
            <person name="Cannon C."/>
            <person name="Castanera R."/>
            <person name="Culley D."/>
            <person name="Daum C."/>
            <person name="Ezra D."/>
            <person name="Gonzalez J."/>
            <person name="Henrissat B."/>
            <person name="Kuo A."/>
            <person name="Liang C."/>
            <person name="Lipzen A."/>
            <person name="Lutzoni F."/>
            <person name="Magnuson J."/>
            <person name="Mondo S."/>
            <person name="Nolan M."/>
            <person name="Ohm R."/>
            <person name="Pangilinan J."/>
            <person name="Park H.-J."/>
            <person name="Ramirez L."/>
            <person name="Alfaro M."/>
            <person name="Sun H."/>
            <person name="Tritt A."/>
            <person name="Yoshinaga Y."/>
            <person name="Zwiers L.-H."/>
            <person name="Turgeon B."/>
            <person name="Goodwin S."/>
            <person name="Spatafora J."/>
            <person name="Crous P."/>
            <person name="Grigoriev I."/>
        </authorList>
    </citation>
    <scope>NUCLEOTIDE SEQUENCE</scope>
    <source>
        <strain evidence="4">CBS 115976</strain>
    </source>
</reference>
<evidence type="ECO:0000313" key="4">
    <source>
        <dbReference type="EMBL" id="KAF2665051.1"/>
    </source>
</evidence>
<evidence type="ECO:0000256" key="2">
    <source>
        <dbReference type="ARBA" id="ARBA00023242"/>
    </source>
</evidence>
<keyword evidence="2" id="KW-0539">Nucleus</keyword>
<feature type="domain" description="RecA family profile 1" evidence="3">
    <location>
        <begin position="23"/>
        <end position="213"/>
    </location>
</feature>
<evidence type="ECO:0000313" key="5">
    <source>
        <dbReference type="Proteomes" id="UP000799302"/>
    </source>
</evidence>
<gene>
    <name evidence="4" type="ORF">BT63DRAFT_429006</name>
</gene>
<dbReference type="SUPFAM" id="SSF52540">
    <property type="entry name" value="P-loop containing nucleoside triphosphate hydrolases"/>
    <property type="match status" value="1"/>
</dbReference>
<dbReference type="GO" id="GO:0003697">
    <property type="term" value="F:single-stranded DNA binding"/>
    <property type="evidence" value="ECO:0007669"/>
    <property type="project" value="TreeGrafter"/>
</dbReference>
<dbReference type="AlphaFoldDB" id="A0A6A6U0D4"/>
<dbReference type="GO" id="GO:0000723">
    <property type="term" value="P:telomere maintenance"/>
    <property type="evidence" value="ECO:0007669"/>
    <property type="project" value="TreeGrafter"/>
</dbReference>
<proteinExistence type="predicted"/>
<dbReference type="InterPro" id="IPR027417">
    <property type="entry name" value="P-loop_NTPase"/>
</dbReference>
<dbReference type="GO" id="GO:0005657">
    <property type="term" value="C:replication fork"/>
    <property type="evidence" value="ECO:0007669"/>
    <property type="project" value="TreeGrafter"/>
</dbReference>
<accession>A0A6A6U0D4</accession>
<name>A0A6A6U0D4_9PEZI</name>
<evidence type="ECO:0000259" key="3">
    <source>
        <dbReference type="PROSITE" id="PS50162"/>
    </source>
</evidence>
<dbReference type="GO" id="GO:0005524">
    <property type="term" value="F:ATP binding"/>
    <property type="evidence" value="ECO:0007669"/>
    <property type="project" value="InterPro"/>
</dbReference>
<keyword evidence="5" id="KW-1185">Reference proteome</keyword>
<dbReference type="GO" id="GO:0007131">
    <property type="term" value="P:reciprocal meiotic recombination"/>
    <property type="evidence" value="ECO:0007669"/>
    <property type="project" value="TreeGrafter"/>
</dbReference>
<dbReference type="InterPro" id="IPR020588">
    <property type="entry name" value="RecA_ATP-bd"/>
</dbReference>
<dbReference type="InterPro" id="IPR051988">
    <property type="entry name" value="HRR_RAD51_Paralog"/>
</dbReference>
<dbReference type="PROSITE" id="PS50162">
    <property type="entry name" value="RECA_2"/>
    <property type="match status" value="1"/>
</dbReference>
<sequence length="331" mass="35741">MDGPAPPVLAINELPIALARTRSLTRTPTGCIPIDEILHGGVESGRIVCLSGATGVGKSALVLQVLVRALIAKPRAQALVLDAVGGFDVVRLESIVQAAGADADDVLGRVRIVRVFDFVGVQEAVDELKAGLMAPVAKTRRRDGRVLDSEDEESDEEEEGRVEMVVLDNLTSVVGPLLKSNYIQAQAVLGTFMRGLAELTRKFGLTTLVINGVVMPRIRQLPDQGGLNPTARVQEPSPSIFAANTVRPALGRSFAHYLDLHLLLSVLPKSERDARIVYGGNKGDDSKERGQSMGTAEMVNVVEVLADRYSDRTRQWTAFRIEEGIELNSVF</sequence>
<dbReference type="EMBL" id="MU004241">
    <property type="protein sequence ID" value="KAF2665051.1"/>
    <property type="molecule type" value="Genomic_DNA"/>
</dbReference>
<dbReference type="Gene3D" id="3.40.50.300">
    <property type="entry name" value="P-loop containing nucleotide triphosphate hydrolases"/>
    <property type="match status" value="1"/>
</dbReference>
<dbReference type="GO" id="GO:0005815">
    <property type="term" value="C:microtubule organizing center"/>
    <property type="evidence" value="ECO:0007669"/>
    <property type="project" value="TreeGrafter"/>
</dbReference>
<protein>
    <submittedName>
        <fullName evidence="4">P-loop containing nucleoside triphosphate hydrolase protein</fullName>
    </submittedName>
</protein>
<dbReference type="GO" id="GO:0042148">
    <property type="term" value="P:DNA strand invasion"/>
    <property type="evidence" value="ECO:0007669"/>
    <property type="project" value="TreeGrafter"/>
</dbReference>
<organism evidence="4 5">
    <name type="scientific">Microthyrium microscopicum</name>
    <dbReference type="NCBI Taxonomy" id="703497"/>
    <lineage>
        <taxon>Eukaryota</taxon>
        <taxon>Fungi</taxon>
        <taxon>Dikarya</taxon>
        <taxon>Ascomycota</taxon>
        <taxon>Pezizomycotina</taxon>
        <taxon>Dothideomycetes</taxon>
        <taxon>Dothideomycetes incertae sedis</taxon>
        <taxon>Microthyriales</taxon>
        <taxon>Microthyriaceae</taxon>
        <taxon>Microthyrium</taxon>
    </lineage>
</organism>
<dbReference type="PANTHER" id="PTHR46457:SF1">
    <property type="entry name" value="DNA REPAIR PROTEIN RAD51 HOMOLOG 4"/>
    <property type="match status" value="1"/>
</dbReference>
<dbReference type="GO" id="GO:0000400">
    <property type="term" value="F:four-way junction DNA binding"/>
    <property type="evidence" value="ECO:0007669"/>
    <property type="project" value="TreeGrafter"/>
</dbReference>
<dbReference type="Pfam" id="PF13481">
    <property type="entry name" value="AAA_25"/>
    <property type="match status" value="1"/>
</dbReference>
<comment type="subcellular location">
    <subcellularLocation>
        <location evidence="1">Nucleus</location>
    </subcellularLocation>
</comment>
<dbReference type="GO" id="GO:0016787">
    <property type="term" value="F:hydrolase activity"/>
    <property type="evidence" value="ECO:0007669"/>
    <property type="project" value="UniProtKB-KW"/>
</dbReference>
<dbReference type="GO" id="GO:0033063">
    <property type="term" value="C:Rad51B-Rad51C-Rad51D-XRCC2 complex"/>
    <property type="evidence" value="ECO:0007669"/>
    <property type="project" value="TreeGrafter"/>
</dbReference>
<dbReference type="GO" id="GO:0140664">
    <property type="term" value="F:ATP-dependent DNA damage sensor activity"/>
    <property type="evidence" value="ECO:0007669"/>
    <property type="project" value="InterPro"/>
</dbReference>
<dbReference type="PANTHER" id="PTHR46457">
    <property type="entry name" value="DNA REPAIR PROTEIN RAD51 HOMOLOG 4"/>
    <property type="match status" value="1"/>
</dbReference>
<keyword evidence="4" id="KW-0378">Hydrolase</keyword>
<dbReference type="Proteomes" id="UP000799302">
    <property type="component" value="Unassembled WGS sequence"/>
</dbReference>
<dbReference type="OrthoDB" id="336321at2759"/>
<dbReference type="GO" id="GO:0000724">
    <property type="term" value="P:double-strand break repair via homologous recombination"/>
    <property type="evidence" value="ECO:0007669"/>
    <property type="project" value="TreeGrafter"/>
</dbReference>